<evidence type="ECO:0000313" key="5">
    <source>
        <dbReference type="Proteomes" id="UP001596016"/>
    </source>
</evidence>
<feature type="domain" description="Glycosyl transferase family 1" evidence="2">
    <location>
        <begin position="157"/>
        <end position="298"/>
    </location>
</feature>
<dbReference type="RefSeq" id="WP_378228388.1">
    <property type="nucleotide sequence ID" value="NZ_JBHSLL010000012.1"/>
</dbReference>
<dbReference type="PANTHER" id="PTHR46401">
    <property type="entry name" value="GLYCOSYLTRANSFERASE WBBK-RELATED"/>
    <property type="match status" value="1"/>
</dbReference>
<keyword evidence="5" id="KW-1185">Reference proteome</keyword>
<dbReference type="Pfam" id="PF00534">
    <property type="entry name" value="Glycos_transf_1"/>
    <property type="match status" value="1"/>
</dbReference>
<evidence type="ECO:0000259" key="3">
    <source>
        <dbReference type="Pfam" id="PF13439"/>
    </source>
</evidence>
<name>A0ABW0GXS7_9HYPH</name>
<dbReference type="Pfam" id="PF13439">
    <property type="entry name" value="Glyco_transf_4"/>
    <property type="match status" value="1"/>
</dbReference>
<evidence type="ECO:0000256" key="1">
    <source>
        <dbReference type="ARBA" id="ARBA00022679"/>
    </source>
</evidence>
<gene>
    <name evidence="4" type="ORF">ACFPLB_04810</name>
</gene>
<evidence type="ECO:0000313" key="4">
    <source>
        <dbReference type="EMBL" id="MFC5385288.1"/>
    </source>
</evidence>
<dbReference type="Gene3D" id="3.40.50.2000">
    <property type="entry name" value="Glycogen Phosphorylase B"/>
    <property type="match status" value="2"/>
</dbReference>
<feature type="domain" description="Glycosyltransferase subfamily 4-like N-terminal" evidence="3">
    <location>
        <begin position="39"/>
        <end position="151"/>
    </location>
</feature>
<dbReference type="InterPro" id="IPR028098">
    <property type="entry name" value="Glyco_trans_4-like_N"/>
</dbReference>
<keyword evidence="1" id="KW-0808">Transferase</keyword>
<comment type="caution">
    <text evidence="4">The sequence shown here is derived from an EMBL/GenBank/DDBJ whole genome shotgun (WGS) entry which is preliminary data.</text>
</comment>
<protein>
    <submittedName>
        <fullName evidence="4">Glycosyltransferase family 4 protein</fullName>
    </submittedName>
</protein>
<dbReference type="CDD" id="cd03809">
    <property type="entry name" value="GT4_MtfB-like"/>
    <property type="match status" value="1"/>
</dbReference>
<sequence length="336" mass="37951">MTRITHFMRHPRPNVFSIERLYEDVRGAMPEDCQVSVWTCRHPSTGLWPRLKDIWAARKAQGDVNHVTGDVHYLTYLLDSRKTVLTVHDLVLLGRLRGLQRWLVWLLWYWLPVKRSRAVVTISEATRSALLASVRCDPAKVHVIHNPVSDEFQPTPHCFNAKKPRILQIGTGWNKNLERVAEALEGISCQLVVIGSLSDKQVEALHHYKIDYENHVGLSREALVAQYVDADILIFVSTFEGFGLPIVEAQAVGRPVITSALSPMPEVAGEGACLADPFDVASIRAAVLEVIEDENYRIGLAESGLRNVEQFRTHAVGEKYAELYRKIAEKSGRRYL</sequence>
<organism evidence="4 5">
    <name type="scientific">Aquamicrobium segne</name>
    <dbReference type="NCBI Taxonomy" id="469547"/>
    <lineage>
        <taxon>Bacteria</taxon>
        <taxon>Pseudomonadati</taxon>
        <taxon>Pseudomonadota</taxon>
        <taxon>Alphaproteobacteria</taxon>
        <taxon>Hyphomicrobiales</taxon>
        <taxon>Phyllobacteriaceae</taxon>
        <taxon>Aquamicrobium</taxon>
    </lineage>
</organism>
<dbReference type="PANTHER" id="PTHR46401:SF2">
    <property type="entry name" value="GLYCOSYLTRANSFERASE WBBK-RELATED"/>
    <property type="match status" value="1"/>
</dbReference>
<dbReference type="EMBL" id="JBHSLL010000012">
    <property type="protein sequence ID" value="MFC5385288.1"/>
    <property type="molecule type" value="Genomic_DNA"/>
</dbReference>
<dbReference type="InterPro" id="IPR001296">
    <property type="entry name" value="Glyco_trans_1"/>
</dbReference>
<dbReference type="Proteomes" id="UP001596016">
    <property type="component" value="Unassembled WGS sequence"/>
</dbReference>
<proteinExistence type="predicted"/>
<evidence type="ECO:0000259" key="2">
    <source>
        <dbReference type="Pfam" id="PF00534"/>
    </source>
</evidence>
<dbReference type="SUPFAM" id="SSF53756">
    <property type="entry name" value="UDP-Glycosyltransferase/glycogen phosphorylase"/>
    <property type="match status" value="1"/>
</dbReference>
<accession>A0ABW0GXS7</accession>
<reference evidence="5" key="1">
    <citation type="journal article" date="2019" name="Int. J. Syst. Evol. Microbiol.">
        <title>The Global Catalogue of Microorganisms (GCM) 10K type strain sequencing project: providing services to taxonomists for standard genome sequencing and annotation.</title>
        <authorList>
            <consortium name="The Broad Institute Genomics Platform"/>
            <consortium name="The Broad Institute Genome Sequencing Center for Infectious Disease"/>
            <person name="Wu L."/>
            <person name="Ma J."/>
        </authorList>
    </citation>
    <scope>NUCLEOTIDE SEQUENCE [LARGE SCALE GENOMIC DNA]</scope>
    <source>
        <strain evidence="5">CGMCC 4.1415</strain>
    </source>
</reference>